<protein>
    <submittedName>
        <fullName evidence="2">NAD(P)-dependent dehydrogenase (Short-subunit alcohol dehydrogenase family)</fullName>
    </submittedName>
</protein>
<feature type="region of interest" description="Disordered" evidence="1">
    <location>
        <begin position="1"/>
        <end position="26"/>
    </location>
</feature>
<organism evidence="2 3">
    <name type="scientific">Streptomyces violarus</name>
    <dbReference type="NCBI Taxonomy" id="67380"/>
    <lineage>
        <taxon>Bacteria</taxon>
        <taxon>Bacillati</taxon>
        <taxon>Actinomycetota</taxon>
        <taxon>Actinomycetes</taxon>
        <taxon>Kitasatosporales</taxon>
        <taxon>Streptomycetaceae</taxon>
        <taxon>Streptomyces</taxon>
    </lineage>
</organism>
<feature type="region of interest" description="Disordered" evidence="1">
    <location>
        <begin position="83"/>
        <end position="109"/>
    </location>
</feature>
<dbReference type="Pfam" id="PF13561">
    <property type="entry name" value="adh_short_C2"/>
    <property type="match status" value="1"/>
</dbReference>
<feature type="compositionally biased region" description="Basic and acidic residues" evidence="1">
    <location>
        <begin position="1"/>
        <end position="17"/>
    </location>
</feature>
<evidence type="ECO:0000313" key="2">
    <source>
        <dbReference type="EMBL" id="MBB3081756.1"/>
    </source>
</evidence>
<evidence type="ECO:0000313" key="3">
    <source>
        <dbReference type="Proteomes" id="UP000572907"/>
    </source>
</evidence>
<evidence type="ECO:0000256" key="1">
    <source>
        <dbReference type="SAM" id="MobiDB-lite"/>
    </source>
</evidence>
<dbReference type="AlphaFoldDB" id="A0A7W5A0H6"/>
<comment type="caution">
    <text evidence="2">The sequence shown here is derived from an EMBL/GenBank/DDBJ whole genome shotgun (WGS) entry which is preliminary data.</text>
</comment>
<proteinExistence type="predicted"/>
<dbReference type="InterPro" id="IPR036291">
    <property type="entry name" value="NAD(P)-bd_dom_sf"/>
</dbReference>
<dbReference type="SUPFAM" id="SSF51735">
    <property type="entry name" value="NAD(P)-binding Rossmann-fold domains"/>
    <property type="match status" value="1"/>
</dbReference>
<dbReference type="InterPro" id="IPR002347">
    <property type="entry name" value="SDR_fam"/>
</dbReference>
<name>A0A7W5A0H6_9ACTN</name>
<dbReference type="Proteomes" id="UP000572907">
    <property type="component" value="Unassembled WGS sequence"/>
</dbReference>
<sequence>MERDAHPLQDDGHRRQCDSGLEAEELGPRGVTANLVLPGPVDTDMNPADGPFAAGQAAMTALGRFGTADEVAATVAHLAGAAPTWAPSSPWTAGTRRERQASVSRTRWR</sequence>
<dbReference type="PRINTS" id="PR00081">
    <property type="entry name" value="GDHRDH"/>
</dbReference>
<dbReference type="EMBL" id="JACHXE010000016">
    <property type="protein sequence ID" value="MBB3081756.1"/>
    <property type="molecule type" value="Genomic_DNA"/>
</dbReference>
<dbReference type="Gene3D" id="3.40.50.720">
    <property type="entry name" value="NAD(P)-binding Rossmann-like Domain"/>
    <property type="match status" value="1"/>
</dbReference>
<keyword evidence="3" id="KW-1185">Reference proteome</keyword>
<reference evidence="2 3" key="1">
    <citation type="submission" date="2020-08" db="EMBL/GenBank/DDBJ databases">
        <title>Genomic Encyclopedia of Type Strains, Phase III (KMG-III): the genomes of soil and plant-associated and newly described type strains.</title>
        <authorList>
            <person name="Whitman W."/>
        </authorList>
    </citation>
    <scope>NUCLEOTIDE SEQUENCE [LARGE SCALE GENOMIC DNA]</scope>
    <source>
        <strain evidence="2 3">CECT 3237</strain>
    </source>
</reference>
<accession>A0A7W5A0H6</accession>
<gene>
    <name evidence="2" type="ORF">FHS41_008314</name>
</gene>